<keyword evidence="1" id="KW-0378">Hydrolase</keyword>
<feature type="domain" description="Retropepsins" evidence="2">
    <location>
        <begin position="44"/>
        <end position="135"/>
    </location>
</feature>
<comment type="caution">
    <text evidence="3">The sequence shown here is derived from an EMBL/GenBank/DDBJ whole genome shotgun (WGS) entry which is preliminary data.</text>
</comment>
<proteinExistence type="predicted"/>
<dbReference type="Pfam" id="PF00077">
    <property type="entry name" value="RVP"/>
    <property type="match status" value="1"/>
</dbReference>
<name>A0AAN8P3G8_POLSC</name>
<dbReference type="InterPro" id="IPR018061">
    <property type="entry name" value="Retropepsins"/>
</dbReference>
<evidence type="ECO:0000256" key="1">
    <source>
        <dbReference type="ARBA" id="ARBA00022801"/>
    </source>
</evidence>
<dbReference type="InterPro" id="IPR021109">
    <property type="entry name" value="Peptidase_aspartic_dom_sf"/>
</dbReference>
<sequence length="168" mass="19308">MCSVRNSFGKPGRFHPEDSCRNKANSKREILSIKKADRSLIVVPVTINKQKTKLRAIYDSGSNVTLIKKEALDKSIPVYPNSKFLKTLSGPLKCTTVTRLKLKTQNVEQEVLTYVVEDSMLNYDMLLGLDTIKKFRLIQDERLNIYQKDLKSRIFRINGDFIFSNTTM</sequence>
<reference evidence="3 4" key="1">
    <citation type="submission" date="2023-10" db="EMBL/GenBank/DDBJ databases">
        <title>Genomes of two closely related lineages of the louse Polyplax serrata with different host specificities.</title>
        <authorList>
            <person name="Martinu J."/>
            <person name="Tarabai H."/>
            <person name="Stefka J."/>
            <person name="Hypsa V."/>
        </authorList>
    </citation>
    <scope>NUCLEOTIDE SEQUENCE [LARGE SCALE GENOMIC DNA]</scope>
    <source>
        <strain evidence="3">HR10_N</strain>
    </source>
</reference>
<evidence type="ECO:0000259" key="2">
    <source>
        <dbReference type="Pfam" id="PF00077"/>
    </source>
</evidence>
<organism evidence="3 4">
    <name type="scientific">Polyplax serrata</name>
    <name type="common">Common mouse louse</name>
    <dbReference type="NCBI Taxonomy" id="468196"/>
    <lineage>
        <taxon>Eukaryota</taxon>
        <taxon>Metazoa</taxon>
        <taxon>Ecdysozoa</taxon>
        <taxon>Arthropoda</taxon>
        <taxon>Hexapoda</taxon>
        <taxon>Insecta</taxon>
        <taxon>Pterygota</taxon>
        <taxon>Neoptera</taxon>
        <taxon>Paraneoptera</taxon>
        <taxon>Psocodea</taxon>
        <taxon>Troctomorpha</taxon>
        <taxon>Phthiraptera</taxon>
        <taxon>Anoplura</taxon>
        <taxon>Polyplacidae</taxon>
        <taxon>Polyplax</taxon>
    </lineage>
</organism>
<dbReference type="AlphaFoldDB" id="A0AAN8P3G8"/>
<dbReference type="Proteomes" id="UP001372834">
    <property type="component" value="Unassembled WGS sequence"/>
</dbReference>
<dbReference type="EMBL" id="JAWJWE010000040">
    <property type="protein sequence ID" value="KAK6619533.1"/>
    <property type="molecule type" value="Genomic_DNA"/>
</dbReference>
<evidence type="ECO:0000313" key="3">
    <source>
        <dbReference type="EMBL" id="KAK6619533.1"/>
    </source>
</evidence>
<evidence type="ECO:0000313" key="4">
    <source>
        <dbReference type="Proteomes" id="UP001372834"/>
    </source>
</evidence>
<protein>
    <recommendedName>
        <fullName evidence="2">Retropepsins domain-containing protein</fullName>
    </recommendedName>
</protein>
<accession>A0AAN8P3G8</accession>
<dbReference type="GO" id="GO:0016787">
    <property type="term" value="F:hydrolase activity"/>
    <property type="evidence" value="ECO:0007669"/>
    <property type="project" value="UniProtKB-KW"/>
</dbReference>
<gene>
    <name evidence="3" type="ORF">RUM43_012290</name>
</gene>
<dbReference type="CDD" id="cd00303">
    <property type="entry name" value="retropepsin_like"/>
    <property type="match status" value="1"/>
</dbReference>
<dbReference type="SUPFAM" id="SSF50630">
    <property type="entry name" value="Acid proteases"/>
    <property type="match status" value="1"/>
</dbReference>
<dbReference type="Gene3D" id="2.40.70.10">
    <property type="entry name" value="Acid Proteases"/>
    <property type="match status" value="1"/>
</dbReference>